<dbReference type="AlphaFoldDB" id="A0A9W6KNJ7"/>
<dbReference type="SUPFAM" id="SSF89550">
    <property type="entry name" value="PHP domain-like"/>
    <property type="match status" value="2"/>
</dbReference>
<keyword evidence="2" id="KW-1185">Reference proteome</keyword>
<dbReference type="RefSeq" id="WP_261960730.1">
    <property type="nucleotide sequence ID" value="NZ_BAAAXA010000001.1"/>
</dbReference>
<dbReference type="PANTHER" id="PTHR42924:SF3">
    <property type="entry name" value="POLYMERASE_HISTIDINOL PHOSPHATASE N-TERMINAL DOMAIN-CONTAINING PROTEIN"/>
    <property type="match status" value="1"/>
</dbReference>
<proteinExistence type="predicted"/>
<protein>
    <recommendedName>
        <fullName evidence="3">PHP domain-containing protein</fullName>
    </recommendedName>
</protein>
<evidence type="ECO:0000313" key="1">
    <source>
        <dbReference type="EMBL" id="GLL02619.1"/>
    </source>
</evidence>
<gene>
    <name evidence="1" type="ORF">GCM10017581_043610</name>
</gene>
<sequence>MDPTLTRRALLSTAGAALTAGVLPPSTAPTEDWGTAGPAQPVSMAMHIHGPFSEGLASFSAHLEQARKNGVDVIWWTDHDFRIAAFGHRQAVHFDGAAEPEAGFAWKWAEATEGKPTATVAEFVASPHSPQDGTGKALRLHAKGKSRDILWYRGQSGNNTMNACIADTELTLDVLPETLPKDGSLLFELQLSNHPGKGVLRLRYQIGPFASATHTAAGAVGTVQLPVKPAQWQEFTFVLLDDIAKLWPDIAAGDNALTGLRIGVQNAGFVVDRLTFHRKRRAGQAGEQLRAEVIAAAAARHGAGLTHYRALEVSLVRHLNWFGGDLQFPPFPSPPVRDNSPDLTASMVKYLRSHGGLVCWNHPMDVAKRDELVKLMLERDFLGVDLVEIGRKPYDDLMWVLDVAARNALFFTAVGSSDDHDAKDWAKEPEHDITYVWAASKSQPELLAALAKGAAWFTDLARYRGSLDLRIGGVSHMGAVLMSKTAVKVDAIATGLPSGAKAEVIVGVADEAAAVPSKKATKSSSVTVSPGHYVRVQVKLAGGDVVGVSNPLWVLEKAPKRPIPAVRLRHLEL</sequence>
<dbReference type="GO" id="GO:0035312">
    <property type="term" value="F:5'-3' DNA exonuclease activity"/>
    <property type="evidence" value="ECO:0007669"/>
    <property type="project" value="TreeGrafter"/>
</dbReference>
<dbReference type="PANTHER" id="PTHR42924">
    <property type="entry name" value="EXONUCLEASE"/>
    <property type="match status" value="1"/>
</dbReference>
<evidence type="ECO:0000313" key="2">
    <source>
        <dbReference type="Proteomes" id="UP001143480"/>
    </source>
</evidence>
<dbReference type="EMBL" id="BSFP01000025">
    <property type="protein sequence ID" value="GLL02619.1"/>
    <property type="molecule type" value="Genomic_DNA"/>
</dbReference>
<dbReference type="GO" id="GO:0004534">
    <property type="term" value="F:5'-3' RNA exonuclease activity"/>
    <property type="evidence" value="ECO:0007669"/>
    <property type="project" value="TreeGrafter"/>
</dbReference>
<dbReference type="InterPro" id="IPR006311">
    <property type="entry name" value="TAT_signal"/>
</dbReference>
<dbReference type="InterPro" id="IPR052018">
    <property type="entry name" value="PHP_domain"/>
</dbReference>
<reference evidence="1" key="1">
    <citation type="journal article" date="2014" name="Int. J. Syst. Evol. Microbiol.">
        <title>Complete genome sequence of Corynebacterium casei LMG S-19264T (=DSM 44701T), isolated from a smear-ripened cheese.</title>
        <authorList>
            <consortium name="US DOE Joint Genome Institute (JGI-PGF)"/>
            <person name="Walter F."/>
            <person name="Albersmeier A."/>
            <person name="Kalinowski J."/>
            <person name="Ruckert C."/>
        </authorList>
    </citation>
    <scope>NUCLEOTIDE SEQUENCE</scope>
    <source>
        <strain evidence="1">VKM Ac-1321</strain>
    </source>
</reference>
<dbReference type="PROSITE" id="PS51318">
    <property type="entry name" value="TAT"/>
    <property type="match status" value="1"/>
</dbReference>
<reference evidence="1" key="2">
    <citation type="submission" date="2023-01" db="EMBL/GenBank/DDBJ databases">
        <authorList>
            <person name="Sun Q."/>
            <person name="Evtushenko L."/>
        </authorList>
    </citation>
    <scope>NUCLEOTIDE SEQUENCE</scope>
    <source>
        <strain evidence="1">VKM Ac-1321</strain>
    </source>
</reference>
<comment type="caution">
    <text evidence="1">The sequence shown here is derived from an EMBL/GenBank/DDBJ whole genome shotgun (WGS) entry which is preliminary data.</text>
</comment>
<dbReference type="Proteomes" id="UP001143480">
    <property type="component" value="Unassembled WGS sequence"/>
</dbReference>
<dbReference type="InterPro" id="IPR016195">
    <property type="entry name" value="Pol/histidinol_Pase-like"/>
</dbReference>
<dbReference type="Gene3D" id="3.20.20.140">
    <property type="entry name" value="Metal-dependent hydrolases"/>
    <property type="match status" value="2"/>
</dbReference>
<organism evidence="1 2">
    <name type="scientific">Dactylosporangium matsuzakiense</name>
    <dbReference type="NCBI Taxonomy" id="53360"/>
    <lineage>
        <taxon>Bacteria</taxon>
        <taxon>Bacillati</taxon>
        <taxon>Actinomycetota</taxon>
        <taxon>Actinomycetes</taxon>
        <taxon>Micromonosporales</taxon>
        <taxon>Micromonosporaceae</taxon>
        <taxon>Dactylosporangium</taxon>
    </lineage>
</organism>
<evidence type="ECO:0008006" key="3">
    <source>
        <dbReference type="Google" id="ProtNLM"/>
    </source>
</evidence>
<name>A0A9W6KNJ7_9ACTN</name>
<accession>A0A9W6KNJ7</accession>